<evidence type="ECO:0000313" key="4">
    <source>
        <dbReference type="Proteomes" id="UP001156672"/>
    </source>
</evidence>
<proteinExistence type="predicted"/>
<reference evidence="4" key="3">
    <citation type="journal article" date="2019" name="Int. J. Syst. Evol. Microbiol.">
        <title>The Global Catalogue of Microorganisms (GCM) 10K type strain sequencing project: providing services to taxonomists for standard genome sequencing and annotation.</title>
        <authorList>
            <consortium name="The Broad Institute Genomics Platform"/>
            <consortium name="The Broad Institute Genome Sequencing Center for Infectious Disease"/>
            <person name="Wu L."/>
            <person name="Ma J."/>
        </authorList>
    </citation>
    <scope>NUCLEOTIDE SEQUENCE [LARGE SCALE GENOMIC DNA]</scope>
    <source>
        <strain evidence="4">NBRC 3250</strain>
    </source>
</reference>
<protein>
    <submittedName>
        <fullName evidence="2">Uncharacterized protein</fullName>
    </submittedName>
</protein>
<keyword evidence="4" id="KW-1185">Reference proteome</keyword>
<reference evidence="1" key="4">
    <citation type="submission" date="2023-01" db="EMBL/GenBank/DDBJ databases">
        <title>Draft genome sequence of Gluconobacter albidus strain NBRC 3250.</title>
        <authorList>
            <person name="Sun Q."/>
            <person name="Mori K."/>
        </authorList>
    </citation>
    <scope>NUCLEOTIDE SEQUENCE</scope>
    <source>
        <strain evidence="1">NBRC 3250</strain>
    </source>
</reference>
<dbReference type="Proteomes" id="UP000075682">
    <property type="component" value="Unassembled WGS sequence"/>
</dbReference>
<dbReference type="Proteomes" id="UP001156672">
    <property type="component" value="Unassembled WGS sequence"/>
</dbReference>
<comment type="caution">
    <text evidence="2">The sequence shown here is derived from an EMBL/GenBank/DDBJ whole genome shotgun (WGS) entry which is preliminary data.</text>
</comment>
<organism evidence="2 3">
    <name type="scientific">Gluconobacter albidus</name>
    <dbReference type="NCBI Taxonomy" id="318683"/>
    <lineage>
        <taxon>Bacteria</taxon>
        <taxon>Pseudomonadati</taxon>
        <taxon>Pseudomonadota</taxon>
        <taxon>Alphaproteobacteria</taxon>
        <taxon>Acetobacterales</taxon>
        <taxon>Acetobacteraceae</taxon>
        <taxon>Gluconobacter</taxon>
    </lineage>
</organism>
<dbReference type="EMBL" id="BSNW01000017">
    <property type="protein sequence ID" value="GLQ69337.1"/>
    <property type="molecule type" value="Genomic_DNA"/>
</dbReference>
<dbReference type="AlphaFoldDB" id="A0AAW3QXH3"/>
<name>A0AAW3QXH3_9PROT</name>
<gene>
    <name evidence="2" type="ORF">AD941_04995</name>
    <name evidence="1" type="ORF">GCM10007866_17880</name>
</gene>
<evidence type="ECO:0000313" key="2">
    <source>
        <dbReference type="EMBL" id="KXV39453.1"/>
    </source>
</evidence>
<evidence type="ECO:0000313" key="3">
    <source>
        <dbReference type="Proteomes" id="UP000075682"/>
    </source>
</evidence>
<reference evidence="2 3" key="2">
    <citation type="submission" date="2015-06" db="EMBL/GenBank/DDBJ databases">
        <title>Improved classification and identification of acetic acid bacteria using matrix-assisted laser desorption/ionization time-of-flight mass spectrometry; Gluconobacter nephelii and Gluconobacter uchimurae are later heterotypic synonyms of Gluconobacter japonicus and Gluconobacter oxydans, respectively.</title>
        <authorList>
            <person name="Li L."/>
            <person name="Cleenwerck I."/>
            <person name="De Vuyst L."/>
            <person name="Vandamme P."/>
        </authorList>
    </citation>
    <scope>NUCLEOTIDE SEQUENCE [LARGE SCALE GENOMIC DNA]</scope>
    <source>
        <strain evidence="2 3">LMG 1356</strain>
    </source>
</reference>
<accession>A0AAW3QXH3</accession>
<reference evidence="1" key="1">
    <citation type="journal article" date="2014" name="Int. J. Syst. Evol. Microbiol.">
        <title>Complete genome of a new Firmicutes species belonging to the dominant human colonic microbiota ('Ruminococcus bicirculans') reveals two chromosomes and a selective capacity to utilize plant glucans.</title>
        <authorList>
            <consortium name="NISC Comparative Sequencing Program"/>
            <person name="Wegmann U."/>
            <person name="Louis P."/>
            <person name="Goesmann A."/>
            <person name="Henrissat B."/>
            <person name="Duncan S.H."/>
            <person name="Flint H.J."/>
        </authorList>
    </citation>
    <scope>NUCLEOTIDE SEQUENCE</scope>
    <source>
        <strain evidence="1">NBRC 3250</strain>
    </source>
</reference>
<dbReference type="EMBL" id="LHZN01000118">
    <property type="protein sequence ID" value="KXV39453.1"/>
    <property type="molecule type" value="Genomic_DNA"/>
</dbReference>
<evidence type="ECO:0000313" key="1">
    <source>
        <dbReference type="EMBL" id="GLQ69337.1"/>
    </source>
</evidence>
<sequence length="93" mass="10380">MTMNTVFHTATGWNGVPPDPQKSGWHVLGMRQFARSATTGAMVFLSHWCAQTRCWGTDPDRRPPSWAASQGLSWISHAPDVPSTVRLEFRKAL</sequence>